<feature type="binding site" evidence="8">
    <location>
        <position position="89"/>
    </location>
    <ligand>
        <name>Fe cation</name>
        <dbReference type="ChEBI" id="CHEBI:24875"/>
    </ligand>
</feature>
<organism evidence="9 10">
    <name type="scientific">Caproiciproducens galactitolivorans</name>
    <dbReference type="NCBI Taxonomy" id="642589"/>
    <lineage>
        <taxon>Bacteria</taxon>
        <taxon>Bacillati</taxon>
        <taxon>Bacillota</taxon>
        <taxon>Clostridia</taxon>
        <taxon>Eubacteriales</taxon>
        <taxon>Acutalibacteraceae</taxon>
        <taxon>Caproiciproducens</taxon>
    </lineage>
</organism>
<protein>
    <submittedName>
        <fullName evidence="9">Zinc-specific metallo-regulatory protein</fullName>
    </submittedName>
</protein>
<comment type="cofactor">
    <cofactor evidence="7">
        <name>Zn(2+)</name>
        <dbReference type="ChEBI" id="CHEBI:29105"/>
    </cofactor>
    <text evidence="7">Binds 1 zinc ion per subunit.</text>
</comment>
<keyword evidence="4" id="KW-0805">Transcription regulation</keyword>
<dbReference type="PANTHER" id="PTHR33202:SF8">
    <property type="entry name" value="PEROXIDE-RESPONSIVE REPRESSOR PERR"/>
    <property type="match status" value="1"/>
</dbReference>
<dbReference type="GO" id="GO:0008270">
    <property type="term" value="F:zinc ion binding"/>
    <property type="evidence" value="ECO:0007669"/>
    <property type="project" value="TreeGrafter"/>
</dbReference>
<feature type="binding site" evidence="7">
    <location>
        <position position="135"/>
    </location>
    <ligand>
        <name>Zn(2+)</name>
        <dbReference type="ChEBI" id="CHEBI:29105"/>
    </ligand>
</feature>
<dbReference type="GO" id="GO:0045892">
    <property type="term" value="P:negative regulation of DNA-templated transcription"/>
    <property type="evidence" value="ECO:0007669"/>
    <property type="project" value="TreeGrafter"/>
</dbReference>
<dbReference type="Pfam" id="PF01475">
    <property type="entry name" value="FUR"/>
    <property type="match status" value="1"/>
</dbReference>
<keyword evidence="8" id="KW-0408">Iron</keyword>
<keyword evidence="5" id="KW-0238">DNA-binding</keyword>
<accession>A0A4Z0YF25</accession>
<dbReference type="InterPro" id="IPR036388">
    <property type="entry name" value="WH-like_DNA-bd_sf"/>
</dbReference>
<keyword evidence="6" id="KW-0804">Transcription</keyword>
<evidence type="ECO:0000256" key="6">
    <source>
        <dbReference type="ARBA" id="ARBA00023163"/>
    </source>
</evidence>
<keyword evidence="7" id="KW-0479">Metal-binding</keyword>
<reference evidence="9 10" key="1">
    <citation type="submission" date="2019-04" db="EMBL/GenBank/DDBJ databases">
        <authorList>
            <person name="Poehlein A."/>
            <person name="Bengelsdorf F.R."/>
            <person name="Duerre P."/>
            <person name="Daniel R."/>
        </authorList>
    </citation>
    <scope>NUCLEOTIDE SEQUENCE [LARGE SCALE GENOMIC DNA]</scope>
    <source>
        <strain evidence="9 10">BS-1</strain>
    </source>
</reference>
<dbReference type="Gene3D" id="3.30.1490.190">
    <property type="match status" value="1"/>
</dbReference>
<dbReference type="Proteomes" id="UP000297714">
    <property type="component" value="Unassembled WGS sequence"/>
</dbReference>
<feature type="binding site" evidence="7">
    <location>
        <position position="95"/>
    </location>
    <ligand>
        <name>Zn(2+)</name>
        <dbReference type="ChEBI" id="CHEBI:29105"/>
    </ligand>
</feature>
<dbReference type="PANTHER" id="PTHR33202">
    <property type="entry name" value="ZINC UPTAKE REGULATION PROTEIN"/>
    <property type="match status" value="1"/>
</dbReference>
<evidence type="ECO:0000256" key="1">
    <source>
        <dbReference type="ARBA" id="ARBA00007957"/>
    </source>
</evidence>
<dbReference type="InterPro" id="IPR002481">
    <property type="entry name" value="FUR"/>
</dbReference>
<dbReference type="SUPFAM" id="SSF46785">
    <property type="entry name" value="Winged helix' DNA-binding domain"/>
    <property type="match status" value="1"/>
</dbReference>
<dbReference type="InterPro" id="IPR043135">
    <property type="entry name" value="Fur_C"/>
</dbReference>
<proteinExistence type="inferred from homology"/>
<dbReference type="InterPro" id="IPR036390">
    <property type="entry name" value="WH_DNA-bd_sf"/>
</dbReference>
<evidence type="ECO:0000256" key="2">
    <source>
        <dbReference type="ARBA" id="ARBA00022491"/>
    </source>
</evidence>
<evidence type="ECO:0000256" key="8">
    <source>
        <dbReference type="PIRSR" id="PIRSR602481-2"/>
    </source>
</evidence>
<name>A0A4Z0YF25_9FIRM</name>
<dbReference type="GO" id="GO:0003700">
    <property type="term" value="F:DNA-binding transcription factor activity"/>
    <property type="evidence" value="ECO:0007669"/>
    <property type="project" value="InterPro"/>
</dbReference>
<dbReference type="CDD" id="cd07153">
    <property type="entry name" value="Fur_like"/>
    <property type="match status" value="1"/>
</dbReference>
<keyword evidence="2" id="KW-0678">Repressor</keyword>
<gene>
    <name evidence="9" type="primary">zur</name>
    <name evidence="9" type="ORF">CAGA_15420</name>
</gene>
<dbReference type="OrthoDB" id="8659436at2"/>
<evidence type="ECO:0000313" key="10">
    <source>
        <dbReference type="Proteomes" id="UP000297714"/>
    </source>
</evidence>
<evidence type="ECO:0000256" key="4">
    <source>
        <dbReference type="ARBA" id="ARBA00023015"/>
    </source>
</evidence>
<keyword evidence="10" id="KW-1185">Reference proteome</keyword>
<dbReference type="EMBL" id="SRMQ01000006">
    <property type="protein sequence ID" value="TGJ76336.1"/>
    <property type="molecule type" value="Genomic_DNA"/>
</dbReference>
<keyword evidence="3 7" id="KW-0862">Zinc</keyword>
<comment type="cofactor">
    <cofactor evidence="8">
        <name>Mn(2+)</name>
        <dbReference type="ChEBI" id="CHEBI:29035"/>
    </cofactor>
    <cofactor evidence="8">
        <name>Fe(2+)</name>
        <dbReference type="ChEBI" id="CHEBI:29033"/>
    </cofactor>
    <text evidence="8">Binds 1 Mn(2+) or Fe(2+) ion per subunit.</text>
</comment>
<dbReference type="AlphaFoldDB" id="A0A4Z0YF25"/>
<comment type="similarity">
    <text evidence="1">Belongs to the Fur family.</text>
</comment>
<dbReference type="Gene3D" id="1.10.10.10">
    <property type="entry name" value="Winged helix-like DNA-binding domain superfamily/Winged helix DNA-binding domain"/>
    <property type="match status" value="1"/>
</dbReference>
<feature type="binding site" evidence="8">
    <location>
        <position position="127"/>
    </location>
    <ligand>
        <name>Fe cation</name>
        <dbReference type="ChEBI" id="CHEBI:24875"/>
    </ligand>
</feature>
<feature type="binding site" evidence="7">
    <location>
        <position position="98"/>
    </location>
    <ligand>
        <name>Zn(2+)</name>
        <dbReference type="ChEBI" id="CHEBI:29105"/>
    </ligand>
</feature>
<evidence type="ECO:0000256" key="3">
    <source>
        <dbReference type="ARBA" id="ARBA00022833"/>
    </source>
</evidence>
<sequence length="148" mass="16418">MHAQEYFVKGGGGLALKNTKQRCAVMRVLKDSSDPVSAEDIFAALKDEYPSLALSTVYRNLERFAADALIEKEVWSDGVVRYSIAQEHHGHYLICTGCSAKIKIEECPLTGIEQGLARDTGYEIEGHTLAIYGKCPKCAKKRKPLKEK</sequence>
<feature type="binding site" evidence="7">
    <location>
        <position position="138"/>
    </location>
    <ligand>
        <name>Zn(2+)</name>
        <dbReference type="ChEBI" id="CHEBI:29105"/>
    </ligand>
</feature>
<evidence type="ECO:0000313" key="9">
    <source>
        <dbReference type="EMBL" id="TGJ76336.1"/>
    </source>
</evidence>
<dbReference type="GO" id="GO:0000976">
    <property type="term" value="F:transcription cis-regulatory region binding"/>
    <property type="evidence" value="ECO:0007669"/>
    <property type="project" value="TreeGrafter"/>
</dbReference>
<evidence type="ECO:0000256" key="5">
    <source>
        <dbReference type="ARBA" id="ARBA00023125"/>
    </source>
</evidence>
<dbReference type="GO" id="GO:1900376">
    <property type="term" value="P:regulation of secondary metabolite biosynthetic process"/>
    <property type="evidence" value="ECO:0007669"/>
    <property type="project" value="TreeGrafter"/>
</dbReference>
<evidence type="ECO:0000256" key="7">
    <source>
        <dbReference type="PIRSR" id="PIRSR602481-1"/>
    </source>
</evidence>
<comment type="caution">
    <text evidence="9">The sequence shown here is derived from an EMBL/GenBank/DDBJ whole genome shotgun (WGS) entry which is preliminary data.</text>
</comment>